<dbReference type="InterPro" id="IPR044862">
    <property type="entry name" value="Pro_4_hyd_alph_FE2OG_OXY"/>
</dbReference>
<dbReference type="RefSeq" id="WP_248666351.1">
    <property type="nucleotide sequence ID" value="NZ_JALPRX010000027.1"/>
</dbReference>
<proteinExistence type="predicted"/>
<feature type="domain" description="Prolyl 4-hydroxylase alpha subunit Fe(2+) 2OG dioxygenase" evidence="1">
    <location>
        <begin position="119"/>
        <end position="197"/>
    </location>
</feature>
<protein>
    <submittedName>
        <fullName evidence="2">2OG-Fe(II) oxygenase</fullName>
    </submittedName>
</protein>
<dbReference type="EMBL" id="JALPRX010000027">
    <property type="protein sequence ID" value="MCK8784226.1"/>
    <property type="molecule type" value="Genomic_DNA"/>
</dbReference>
<sequence>MSIDTLAAPSTVKTIDRILNLDAFRAAPLLTDPYPHTLARGMLLPGTADVLRRDFPVFRQAGYHPVEGFEPQGAFATLLREIEGPEMKAAMTEKFGIDFGPLPSLVTVRYVSAAHEGCIHTDSRSKVATLLLYLNRGWSSPEGRLRVLRDNKGFDNYTLEVPPDEGTMFAFLRGDRSWHGHTPFVGERRVVQIAWLRDAAEIERKRKRHRVSRFLKRIFGG</sequence>
<evidence type="ECO:0000259" key="1">
    <source>
        <dbReference type="Pfam" id="PF13640"/>
    </source>
</evidence>
<evidence type="ECO:0000313" key="3">
    <source>
        <dbReference type="Proteomes" id="UP001139516"/>
    </source>
</evidence>
<accession>A0A9X2BUL4</accession>
<keyword evidence="3" id="KW-1185">Reference proteome</keyword>
<evidence type="ECO:0000313" key="2">
    <source>
        <dbReference type="EMBL" id="MCK8784226.1"/>
    </source>
</evidence>
<comment type="caution">
    <text evidence="2">The sequence shown here is derived from an EMBL/GenBank/DDBJ whole genome shotgun (WGS) entry which is preliminary data.</text>
</comment>
<organism evidence="2 3">
    <name type="scientific">Roseomonas acroporae</name>
    <dbReference type="NCBI Taxonomy" id="2937791"/>
    <lineage>
        <taxon>Bacteria</taxon>
        <taxon>Pseudomonadati</taxon>
        <taxon>Pseudomonadota</taxon>
        <taxon>Alphaproteobacteria</taxon>
        <taxon>Acetobacterales</taxon>
        <taxon>Roseomonadaceae</taxon>
        <taxon>Roseomonas</taxon>
    </lineage>
</organism>
<dbReference type="Proteomes" id="UP001139516">
    <property type="component" value="Unassembled WGS sequence"/>
</dbReference>
<name>A0A9X2BUL4_9PROT</name>
<dbReference type="AlphaFoldDB" id="A0A9X2BUL4"/>
<gene>
    <name evidence="2" type="ORF">M0638_07530</name>
</gene>
<dbReference type="Pfam" id="PF13640">
    <property type="entry name" value="2OG-FeII_Oxy_3"/>
    <property type="match status" value="1"/>
</dbReference>
<reference evidence="2" key="1">
    <citation type="submission" date="2022-04" db="EMBL/GenBank/DDBJ databases">
        <title>Roseomonas acroporae sp. nov., isolated from coral Acropora digitifera.</title>
        <authorList>
            <person name="Sun H."/>
        </authorList>
    </citation>
    <scope>NUCLEOTIDE SEQUENCE</scope>
    <source>
        <strain evidence="2">NAR14</strain>
    </source>
</reference>
<dbReference type="Gene3D" id="2.60.120.620">
    <property type="entry name" value="q2cbj1_9rhob like domain"/>
    <property type="match status" value="1"/>
</dbReference>